<proteinExistence type="predicted"/>
<evidence type="ECO:0000313" key="2">
    <source>
        <dbReference type="Proteomes" id="UP000268014"/>
    </source>
</evidence>
<accession>A0A0N4W4K6</accession>
<name>A0A0N4W4K6_HAEPC</name>
<dbReference type="AlphaFoldDB" id="A0A0N4W4K6"/>
<reference evidence="3" key="1">
    <citation type="submission" date="2017-02" db="UniProtKB">
        <authorList>
            <consortium name="WormBaseParasite"/>
        </authorList>
    </citation>
    <scope>IDENTIFICATION</scope>
</reference>
<reference evidence="1 2" key="2">
    <citation type="submission" date="2018-11" db="EMBL/GenBank/DDBJ databases">
        <authorList>
            <consortium name="Pathogen Informatics"/>
        </authorList>
    </citation>
    <scope>NUCLEOTIDE SEQUENCE [LARGE SCALE GENOMIC DNA]</scope>
    <source>
        <strain evidence="1 2">MHpl1</strain>
    </source>
</reference>
<gene>
    <name evidence="1" type="ORF">HPLM_LOCUS4823</name>
</gene>
<sequence>MELERLYRGDHTFFKVIVDDFNAKIGLRRTAEELHIGTHGVKWTHGMGKHGSEGRRPLLISSPLCGRHRAYNTQHRAGGTNAGRIRQRLWRDRITTKPNDDDVHDVEKRNRVLKETNEVWLRAHLCNTAVVPAMSQHRSTRYGKNVFVTSLHPQVQKKI</sequence>
<dbReference type="WBParaSite" id="HPLM_0000483101-mRNA-1">
    <property type="protein sequence ID" value="HPLM_0000483101-mRNA-1"/>
    <property type="gene ID" value="HPLM_0000483101"/>
</dbReference>
<organism evidence="3">
    <name type="scientific">Haemonchus placei</name>
    <name type="common">Barber's pole worm</name>
    <dbReference type="NCBI Taxonomy" id="6290"/>
    <lineage>
        <taxon>Eukaryota</taxon>
        <taxon>Metazoa</taxon>
        <taxon>Ecdysozoa</taxon>
        <taxon>Nematoda</taxon>
        <taxon>Chromadorea</taxon>
        <taxon>Rhabditida</taxon>
        <taxon>Rhabditina</taxon>
        <taxon>Rhabditomorpha</taxon>
        <taxon>Strongyloidea</taxon>
        <taxon>Trichostrongylidae</taxon>
        <taxon>Haemonchus</taxon>
    </lineage>
</organism>
<protein>
    <submittedName>
        <fullName evidence="1 3">Uncharacterized protein</fullName>
    </submittedName>
</protein>
<keyword evidence="2" id="KW-1185">Reference proteome</keyword>
<evidence type="ECO:0000313" key="3">
    <source>
        <dbReference type="WBParaSite" id="HPLM_0000483101-mRNA-1"/>
    </source>
</evidence>
<dbReference type="Proteomes" id="UP000268014">
    <property type="component" value="Unassembled WGS sequence"/>
</dbReference>
<evidence type="ECO:0000313" key="1">
    <source>
        <dbReference type="EMBL" id="VDO24092.1"/>
    </source>
</evidence>
<dbReference type="EMBL" id="UZAF01016256">
    <property type="protein sequence ID" value="VDO24092.1"/>
    <property type="molecule type" value="Genomic_DNA"/>
</dbReference>